<dbReference type="PANTHER" id="PTHR42815">
    <property type="entry name" value="FAD-BINDING, PUTATIVE (AFU_ORTHOLOGUE AFUA_6G07600)-RELATED"/>
    <property type="match status" value="1"/>
</dbReference>
<evidence type="ECO:0000313" key="3">
    <source>
        <dbReference type="Proteomes" id="UP001600888"/>
    </source>
</evidence>
<accession>A0ABR4EX24</accession>
<feature type="region of interest" description="Disordered" evidence="1">
    <location>
        <begin position="155"/>
        <end position="193"/>
    </location>
</feature>
<name>A0ABR4EX24_9PEZI</name>
<proteinExistence type="predicted"/>
<dbReference type="Proteomes" id="UP001600888">
    <property type="component" value="Unassembled WGS sequence"/>
</dbReference>
<protein>
    <submittedName>
        <fullName evidence="2">Uncharacterized protein</fullName>
    </submittedName>
</protein>
<keyword evidence="3" id="KW-1185">Reference proteome</keyword>
<evidence type="ECO:0000313" key="2">
    <source>
        <dbReference type="EMBL" id="KAL2287000.1"/>
    </source>
</evidence>
<feature type="region of interest" description="Disordered" evidence="1">
    <location>
        <begin position="98"/>
        <end position="118"/>
    </location>
</feature>
<reference evidence="2 3" key="1">
    <citation type="submission" date="2024-03" db="EMBL/GenBank/DDBJ databases">
        <title>A high-quality draft genome sequence of Diaporthe vaccinii, a causative agent of upright dieback and viscid rot disease in cranberry plants.</title>
        <authorList>
            <person name="Sarrasin M."/>
            <person name="Lang B.F."/>
            <person name="Burger G."/>
        </authorList>
    </citation>
    <scope>NUCLEOTIDE SEQUENCE [LARGE SCALE GENOMIC DNA]</scope>
    <source>
        <strain evidence="2 3">IS7</strain>
    </source>
</reference>
<organism evidence="2 3">
    <name type="scientific">Diaporthe vaccinii</name>
    <dbReference type="NCBI Taxonomy" id="105482"/>
    <lineage>
        <taxon>Eukaryota</taxon>
        <taxon>Fungi</taxon>
        <taxon>Dikarya</taxon>
        <taxon>Ascomycota</taxon>
        <taxon>Pezizomycotina</taxon>
        <taxon>Sordariomycetes</taxon>
        <taxon>Sordariomycetidae</taxon>
        <taxon>Diaporthales</taxon>
        <taxon>Diaporthaceae</taxon>
        <taxon>Diaporthe</taxon>
        <taxon>Diaporthe eres species complex</taxon>
    </lineage>
</organism>
<evidence type="ECO:0000256" key="1">
    <source>
        <dbReference type="SAM" id="MobiDB-lite"/>
    </source>
</evidence>
<dbReference type="PANTHER" id="PTHR42815:SF2">
    <property type="entry name" value="FAD-BINDING, PUTATIVE (AFU_ORTHOLOGUE AFUA_6G07600)-RELATED"/>
    <property type="match status" value="1"/>
</dbReference>
<gene>
    <name evidence="2" type="ORF">FJTKL_06493</name>
</gene>
<dbReference type="EMBL" id="JBAWTH010000022">
    <property type="protein sequence ID" value="KAL2287000.1"/>
    <property type="molecule type" value="Genomic_DNA"/>
</dbReference>
<feature type="compositionally biased region" description="Gly residues" evidence="1">
    <location>
        <begin position="157"/>
        <end position="171"/>
    </location>
</feature>
<comment type="caution">
    <text evidence="2">The sequence shown here is derived from an EMBL/GenBank/DDBJ whole genome shotgun (WGS) entry which is preliminary data.</text>
</comment>
<sequence length="193" mass="19824">MTLHLQRPSWHAGELAVHKLVHVPTPENPTAAGFPARYGYRVQQSPLVALGALDDDGRPWTTVWGGMPGFAKPIGHDLLVAGSLVDADHDPVISALFGSGAGKGDGGPSSRYQMDPSDFASGGGKVVSGLSIDLATRDRVKVAGRLVEGGVVVEPGPLGGVDGGPHRGGPGKLSKVPQQTGHPRRRPGATAGM</sequence>